<protein>
    <submittedName>
        <fullName evidence="1">Uncharacterized protein</fullName>
    </submittedName>
</protein>
<gene>
    <name evidence="1" type="ORF">QAD02_014092</name>
</gene>
<proteinExistence type="predicted"/>
<keyword evidence="2" id="KW-1185">Reference proteome</keyword>
<accession>A0ACC2P4J5</accession>
<dbReference type="Proteomes" id="UP001239111">
    <property type="component" value="Chromosome 2"/>
</dbReference>
<evidence type="ECO:0000313" key="2">
    <source>
        <dbReference type="Proteomes" id="UP001239111"/>
    </source>
</evidence>
<reference evidence="1" key="1">
    <citation type="submission" date="2023-04" db="EMBL/GenBank/DDBJ databases">
        <title>A chromosome-level genome assembly of the parasitoid wasp Eretmocerus hayati.</title>
        <authorList>
            <person name="Zhong Y."/>
            <person name="Liu S."/>
            <person name="Liu Y."/>
        </authorList>
    </citation>
    <scope>NUCLEOTIDE SEQUENCE</scope>
    <source>
        <strain evidence="1">ZJU_SS_LIU_2023</strain>
    </source>
</reference>
<dbReference type="EMBL" id="CM056742">
    <property type="protein sequence ID" value="KAJ8678305.1"/>
    <property type="molecule type" value="Genomic_DNA"/>
</dbReference>
<organism evidence="1 2">
    <name type="scientific">Eretmocerus hayati</name>
    <dbReference type="NCBI Taxonomy" id="131215"/>
    <lineage>
        <taxon>Eukaryota</taxon>
        <taxon>Metazoa</taxon>
        <taxon>Ecdysozoa</taxon>
        <taxon>Arthropoda</taxon>
        <taxon>Hexapoda</taxon>
        <taxon>Insecta</taxon>
        <taxon>Pterygota</taxon>
        <taxon>Neoptera</taxon>
        <taxon>Endopterygota</taxon>
        <taxon>Hymenoptera</taxon>
        <taxon>Apocrita</taxon>
        <taxon>Proctotrupomorpha</taxon>
        <taxon>Chalcidoidea</taxon>
        <taxon>Aphelinidae</taxon>
        <taxon>Aphelininae</taxon>
        <taxon>Eretmocerus</taxon>
    </lineage>
</organism>
<evidence type="ECO:0000313" key="1">
    <source>
        <dbReference type="EMBL" id="KAJ8678305.1"/>
    </source>
</evidence>
<comment type="caution">
    <text evidence="1">The sequence shown here is derived from an EMBL/GenBank/DDBJ whole genome shotgun (WGS) entry which is preliminary data.</text>
</comment>
<name>A0ACC2P4J5_9HYME</name>
<sequence>MNEATPALPVGIKQAKINDVRKLIPYLDESKRESLSSFLSNTIVRAPKEKPEEPEEPPKESVTKKQSVPKKGHVPRTNQWLKKDLLVIKKSEQKCKRSVNKKREQTKEQECQMNECMSTEYLLINHELCDLESIVLFIRGVS</sequence>